<dbReference type="InterPro" id="IPR045339">
    <property type="entry name" value="DUF6534"/>
</dbReference>
<sequence>MTTDSWPAAPALGATFGAVQLGTYLTLMLFGAFALQVHRYVRLYHMDCTLIRGFVAVMMALEIFHVVLCMHVCYFYLVSNFSNRNRLVRCNWSINLLPLNTGLAIFVFQAFFARRVYLISSKYRLLVVVAMVLSFVELGFATTATVEAFRHQTFDQFWHDTWTVSVALGASVTCDVLLTGVLVYVLHHSRTAFGRTDSIIDGLIAYAMNTGLLIGMFNVAALVFALVLPNNLIYAAVMIVATSLYANSLMAVLNARQVFSLSDRHEPATAFRIEHMTQTTRSQHSEAEQWNVPQLDDAHEVVLAGKIMVTTETVHDMHMGPHSDAASTDIEMAEKVDDKVYTIAM</sequence>
<keyword evidence="1" id="KW-0472">Membrane</keyword>
<evidence type="ECO:0000256" key="1">
    <source>
        <dbReference type="SAM" id="Phobius"/>
    </source>
</evidence>
<feature type="transmembrane region" description="Helical" evidence="1">
    <location>
        <begin position="125"/>
        <end position="146"/>
    </location>
</feature>
<dbReference type="PANTHER" id="PTHR40465:SF1">
    <property type="entry name" value="DUF6534 DOMAIN-CONTAINING PROTEIN"/>
    <property type="match status" value="1"/>
</dbReference>
<accession>A0AAD7XB65</accession>
<feature type="transmembrane region" description="Helical" evidence="1">
    <location>
        <begin position="233"/>
        <end position="255"/>
    </location>
</feature>
<dbReference type="Pfam" id="PF20152">
    <property type="entry name" value="DUF6534"/>
    <property type="match status" value="1"/>
</dbReference>
<name>A0AAD7XB65_9APHY</name>
<evidence type="ECO:0000313" key="3">
    <source>
        <dbReference type="EMBL" id="KAJ8482396.1"/>
    </source>
</evidence>
<dbReference type="EMBL" id="JAPEVG010000115">
    <property type="protein sequence ID" value="KAJ8482396.1"/>
    <property type="molecule type" value="Genomic_DNA"/>
</dbReference>
<gene>
    <name evidence="3" type="ORF">ONZ51_g5382</name>
</gene>
<feature type="domain" description="DUF6534" evidence="2">
    <location>
        <begin position="171"/>
        <end position="257"/>
    </location>
</feature>
<feature type="transmembrane region" description="Helical" evidence="1">
    <location>
        <begin position="92"/>
        <end position="113"/>
    </location>
</feature>
<protein>
    <recommendedName>
        <fullName evidence="2">DUF6534 domain-containing protein</fullName>
    </recommendedName>
</protein>
<feature type="transmembrane region" description="Helical" evidence="1">
    <location>
        <begin position="12"/>
        <end position="33"/>
    </location>
</feature>
<feature type="transmembrane region" description="Helical" evidence="1">
    <location>
        <begin position="206"/>
        <end position="227"/>
    </location>
</feature>
<comment type="caution">
    <text evidence="3">The sequence shown here is derived from an EMBL/GenBank/DDBJ whole genome shotgun (WGS) entry which is preliminary data.</text>
</comment>
<dbReference type="PANTHER" id="PTHR40465">
    <property type="entry name" value="CHROMOSOME 1, WHOLE GENOME SHOTGUN SEQUENCE"/>
    <property type="match status" value="1"/>
</dbReference>
<evidence type="ECO:0000313" key="4">
    <source>
        <dbReference type="Proteomes" id="UP001215151"/>
    </source>
</evidence>
<reference evidence="3" key="1">
    <citation type="submission" date="2022-11" db="EMBL/GenBank/DDBJ databases">
        <title>Genome Sequence of Cubamyces cubensis.</title>
        <authorList>
            <person name="Buettner E."/>
        </authorList>
    </citation>
    <scope>NUCLEOTIDE SEQUENCE</scope>
    <source>
        <strain evidence="3">MPL-01</strain>
    </source>
</reference>
<dbReference type="Proteomes" id="UP001215151">
    <property type="component" value="Unassembled WGS sequence"/>
</dbReference>
<proteinExistence type="predicted"/>
<dbReference type="AlphaFoldDB" id="A0AAD7XB65"/>
<keyword evidence="4" id="KW-1185">Reference proteome</keyword>
<feature type="transmembrane region" description="Helical" evidence="1">
    <location>
        <begin position="166"/>
        <end position="186"/>
    </location>
</feature>
<evidence type="ECO:0000259" key="2">
    <source>
        <dbReference type="Pfam" id="PF20152"/>
    </source>
</evidence>
<keyword evidence="1" id="KW-0812">Transmembrane</keyword>
<keyword evidence="1" id="KW-1133">Transmembrane helix</keyword>
<organism evidence="3 4">
    <name type="scientific">Trametes cubensis</name>
    <dbReference type="NCBI Taxonomy" id="1111947"/>
    <lineage>
        <taxon>Eukaryota</taxon>
        <taxon>Fungi</taxon>
        <taxon>Dikarya</taxon>
        <taxon>Basidiomycota</taxon>
        <taxon>Agaricomycotina</taxon>
        <taxon>Agaricomycetes</taxon>
        <taxon>Polyporales</taxon>
        <taxon>Polyporaceae</taxon>
        <taxon>Trametes</taxon>
    </lineage>
</organism>
<feature type="transmembrane region" description="Helical" evidence="1">
    <location>
        <begin position="54"/>
        <end position="77"/>
    </location>
</feature>